<dbReference type="InterPro" id="IPR008928">
    <property type="entry name" value="6-hairpin_glycosidase_sf"/>
</dbReference>
<feature type="signal peptide" evidence="1">
    <location>
        <begin position="1"/>
        <end position="23"/>
    </location>
</feature>
<comment type="caution">
    <text evidence="2">The sequence shown here is derived from an EMBL/GenBank/DDBJ whole genome shotgun (WGS) entry which is preliminary data.</text>
</comment>
<accession>A0ABT5KWT7</accession>
<dbReference type="InterPro" id="IPR012341">
    <property type="entry name" value="6hp_glycosidase-like_sf"/>
</dbReference>
<organism evidence="2 3">
    <name type="scientific">Roseateles koreensis</name>
    <dbReference type="NCBI Taxonomy" id="2987526"/>
    <lineage>
        <taxon>Bacteria</taxon>
        <taxon>Pseudomonadati</taxon>
        <taxon>Pseudomonadota</taxon>
        <taxon>Betaproteobacteria</taxon>
        <taxon>Burkholderiales</taxon>
        <taxon>Sphaerotilaceae</taxon>
        <taxon>Roseateles</taxon>
    </lineage>
</organism>
<evidence type="ECO:0000313" key="3">
    <source>
        <dbReference type="Proteomes" id="UP001219862"/>
    </source>
</evidence>
<dbReference type="SUPFAM" id="SSF48208">
    <property type="entry name" value="Six-hairpin glycosidases"/>
    <property type="match status" value="1"/>
</dbReference>
<protein>
    <submittedName>
        <fullName evidence="2">Discoidin domain-containing protein</fullName>
    </submittedName>
</protein>
<dbReference type="EMBL" id="JAQQXS010000012">
    <property type="protein sequence ID" value="MDC8786291.1"/>
    <property type="molecule type" value="Genomic_DNA"/>
</dbReference>
<dbReference type="RefSeq" id="WP_273597407.1">
    <property type="nucleotide sequence ID" value="NZ_JAQQXS010000012.1"/>
</dbReference>
<proteinExistence type="predicted"/>
<dbReference type="Gene3D" id="2.60.120.260">
    <property type="entry name" value="Galactose-binding domain-like"/>
    <property type="match status" value="1"/>
</dbReference>
<evidence type="ECO:0000256" key="1">
    <source>
        <dbReference type="SAM" id="SignalP"/>
    </source>
</evidence>
<keyword evidence="1" id="KW-0732">Signal</keyword>
<gene>
    <name evidence="2" type="ORF">PRZ01_13940</name>
</gene>
<dbReference type="SUPFAM" id="SSF49785">
    <property type="entry name" value="Galactose-binding domain-like"/>
    <property type="match status" value="2"/>
</dbReference>
<name>A0ABT5KWT7_9BURK</name>
<evidence type="ECO:0000313" key="2">
    <source>
        <dbReference type="EMBL" id="MDC8786291.1"/>
    </source>
</evidence>
<reference evidence="2 3" key="1">
    <citation type="submission" date="2022-10" db="EMBL/GenBank/DDBJ databases">
        <title>paucibacter sp. hw8 Genome sequencing.</title>
        <authorList>
            <person name="Park S."/>
        </authorList>
    </citation>
    <scope>NUCLEOTIDE SEQUENCE [LARGE SCALE GENOMIC DNA]</scope>
    <source>
        <strain evidence="3">hw8</strain>
    </source>
</reference>
<keyword evidence="3" id="KW-1185">Reference proteome</keyword>
<dbReference type="InterPro" id="IPR008979">
    <property type="entry name" value="Galactose-bd-like_sf"/>
</dbReference>
<dbReference type="Proteomes" id="UP001219862">
    <property type="component" value="Unassembled WGS sequence"/>
</dbReference>
<feature type="chain" id="PRO_5047216422" evidence="1">
    <location>
        <begin position="24"/>
        <end position="1048"/>
    </location>
</feature>
<dbReference type="Gene3D" id="1.50.10.10">
    <property type="match status" value="1"/>
</dbReference>
<sequence length="1048" mass="115090">MQHKLAKMLAALGAALVVSVVQAKPAPGASPSPLPAGVVRSEMLDDFKPAGKLAKGAPPVSQWSAQGSDQVRATLSLERAGGLCMDYDFSGVSGSAVMRRSLPLNWPERFDLVARIKGSGGPNDLQVKLIDVSGENVWWAGKPAQTWPLKPLDLRLRSRQFEFAWGPAKDKRLRQTQFIEFVVSNTGSERAAGKGRLCLSQLEMQERQPTPQVWPDPVISVDSGFVDFDFQRLREFNGLALRWPAFARGVNYEILASDDGKAWRLLRAVKGSDGGLDAVFLPDSETRYLRVRSNVMAQPLVSLRTAAQWPHMNAVVASLVQDAPRPEVLRGDVPRSWLGEQNYWTLVGVDGGGSRSALFSEDGALEVGRGAYSVEPAVKLDDGTVVTWAAVKAQQSLRDGYLPLPLVQWQHSAFTLEMEAAADGPRAAPALMARYVLRNTSDRRQIYTLMLALRPWQVSPPQQLGLPGGVSGIHSLRWVNNEMQVNGTPGLRPTEAPQAVTGVTFDTGLNLKVLQNGAALGSLSDSEDMASGLLQFRVSLAPGEVKTWAWAAPLGGAESKAPKISVGSVADLEQRMDLVAALWRERLNRVSITVSGADQRIPNTLRSALAHVLMARDGAALRPGTRANARTWIRGGASMVEALARLGELDAAREFADWYGERIFVNGKVPCCVDGHGADPTVENDSPGQYLYLVAEIWRHSHDHEFLVHHWPRVQAVQAWMEGLRQSERDQDKRQPERAHLFGLMPPSISHEGYSDRPAYSYWDNFWALRGYKDAVVIARALGHHQVAEQWSAQRDEFQGDLVASVAASAKRFHIDTLAGAADRGDFDPASSAIALNPAQAQEILPPELLKGTFERYWSESHARSEGQRTWTNYSPYELRTIGAFVRLGAVGRAHDTLEFFFKDQRPRGWNQWAELVLPEAREPRFLGDMPHAGVSSEFIRASLDMFGYERESAGQLLIGAGLKPAWLAQGEVAVRGLSTPFGPLSYSLVKMDWGWRLDMEQAGAPTRLVWPGQLSLPRAVADGKPLTWQGRELPLPVAPATIQLSAD</sequence>